<gene>
    <name evidence="1" type="ordered locus">XF_2393</name>
</gene>
<reference evidence="1 2" key="1">
    <citation type="journal article" date="2000" name="Nature">
        <title>The genome sequence of the plant pathogen Xylella fastidiosa.</title>
        <authorList>
            <person name="Simpson A.J."/>
            <person name="Reinach F.C."/>
            <person name="Arruda P."/>
            <person name="Abreu F.A."/>
            <person name="Acencio M."/>
            <person name="Alvarenga R."/>
            <person name="Alves L.M."/>
            <person name="Araya J.E."/>
            <person name="Baia G.S."/>
            <person name="Baptista C.S."/>
            <person name="Barros M.H."/>
            <person name="Bonaccorsi E.D."/>
            <person name="Bordin S."/>
            <person name="Bove J.M."/>
            <person name="Briones M.R."/>
            <person name="Bueno M.R."/>
            <person name="Camargo A.A."/>
            <person name="Camargo L.E."/>
            <person name="Carraro D.M."/>
            <person name="Carrer H."/>
            <person name="Colauto N.B."/>
            <person name="Colombo C."/>
            <person name="Costa F.F."/>
            <person name="Costa M.C."/>
            <person name="Costa-Neto C.M."/>
            <person name="Coutinho L.L."/>
            <person name="Cristofani M."/>
            <person name="Dias-Neto E."/>
            <person name="Docena C."/>
            <person name="El-Dorry H."/>
            <person name="Facincani A.P."/>
            <person name="Ferreira A.J."/>
            <person name="Ferreira V.C."/>
            <person name="Ferro J.A."/>
            <person name="Fraga J.S."/>
            <person name="Franca S.C."/>
            <person name="Franco M.C."/>
            <person name="Frohme M."/>
            <person name="Furlan L.R."/>
            <person name="Garnier M."/>
            <person name="Goldman G.H."/>
            <person name="Goldman M.H."/>
            <person name="Gomes S.L."/>
            <person name="Gruber A."/>
            <person name="Ho P.L."/>
            <person name="Hoheisel J.D."/>
            <person name="Junqueira M.L."/>
            <person name="Kemper E.L."/>
            <person name="Kitajima J.P."/>
            <person name="Krieger J.E."/>
            <person name="Kuramae E.E."/>
            <person name="Laigret F."/>
            <person name="Lambais M.R."/>
            <person name="Leite L.C."/>
            <person name="Lemos E.G."/>
            <person name="Lemos M.V."/>
            <person name="Lopes S.A."/>
            <person name="Lopes C.R."/>
            <person name="Machado J.A."/>
            <person name="Machado M.A."/>
            <person name="Madeira A.M."/>
            <person name="Madeira H.M."/>
            <person name="Marino C.L."/>
            <person name="Marques M.V."/>
            <person name="Martins E.A."/>
            <person name="Martins E.M."/>
            <person name="Matsukuma A.Y."/>
            <person name="Menck C.F."/>
            <person name="Miracca E.C."/>
            <person name="Miyaki C.Y."/>
            <person name="Monteriro-Vitorello C.B."/>
            <person name="Moon D.H."/>
            <person name="Nagai M.A."/>
            <person name="Nascimento A.L."/>
            <person name="Netto L.E."/>
            <person name="Nhani A.Jr."/>
            <person name="Nobrega F.G."/>
            <person name="Nunes L.R."/>
            <person name="Oliveira M.A."/>
            <person name="de Oliveira M.C."/>
            <person name="de Oliveira R.C."/>
            <person name="Palmieri D.A."/>
            <person name="Paris A."/>
            <person name="Peixoto B.R."/>
            <person name="Pereira G.A."/>
            <person name="Pereira H.A.Jr."/>
            <person name="Pesquero J.B."/>
            <person name="Quaggio R.B."/>
            <person name="Roberto P.G."/>
            <person name="Rodrigues V."/>
            <person name="de M Rosa A.J."/>
            <person name="de Rosa V.E.Jr."/>
            <person name="de Sa R.G."/>
            <person name="Santelli R.V."/>
            <person name="Sawasaki H.E."/>
            <person name="da Silva A.C."/>
            <person name="da Silva A.M."/>
            <person name="da Silva F.R."/>
            <person name="da Silva W.A.Jr."/>
            <person name="da Silveira J.F."/>
            <person name="Silvestri M.L."/>
            <person name="Siqueira W.J."/>
            <person name="de Souza A.A."/>
            <person name="de Souza A.P."/>
            <person name="Terenzi M.F."/>
            <person name="Truffi D."/>
            <person name="Tsai S.M."/>
            <person name="Tsuhako M.H."/>
            <person name="Vallada H."/>
            <person name="Van Sluys M.A."/>
            <person name="Verjovski-Almeida S."/>
            <person name="Vettore A.L."/>
            <person name="Zago M.A."/>
            <person name="Zatz M."/>
            <person name="Meidanis J."/>
            <person name="Setubal J.C."/>
        </authorList>
    </citation>
    <scope>NUCLEOTIDE SEQUENCE [LARGE SCALE GENOMIC DNA]</scope>
    <source>
        <strain evidence="1 2">9a5c</strain>
    </source>
</reference>
<dbReference type="AlphaFoldDB" id="Q9PAV2"/>
<proteinExistence type="predicted"/>
<sequence>MIADPLTNGPMYCIHWIIRMQYISYACFTEPYVIVPAPTIPLPLGIPISPRNH</sequence>
<dbReference type="EMBL" id="AE003849">
    <property type="protein sequence ID" value="AAF85192.1"/>
    <property type="molecule type" value="Genomic_DNA"/>
</dbReference>
<organism evidence="1 2">
    <name type="scientific">Xylella fastidiosa (strain 9a5c)</name>
    <dbReference type="NCBI Taxonomy" id="160492"/>
    <lineage>
        <taxon>Bacteria</taxon>
        <taxon>Pseudomonadati</taxon>
        <taxon>Pseudomonadota</taxon>
        <taxon>Gammaproteobacteria</taxon>
        <taxon>Lysobacterales</taxon>
        <taxon>Lysobacteraceae</taxon>
        <taxon>Xylella</taxon>
    </lineage>
</organism>
<name>Q9PAV2_XYLFA</name>
<dbReference type="Proteomes" id="UP000000812">
    <property type="component" value="Chromosome"/>
</dbReference>
<evidence type="ECO:0000313" key="1">
    <source>
        <dbReference type="EMBL" id="AAF85192.1"/>
    </source>
</evidence>
<dbReference type="HOGENOM" id="CLU_3067801_0_0_6"/>
<dbReference type="KEGG" id="xfa:XF_2393"/>
<dbReference type="PIR" id="H82563">
    <property type="entry name" value="H82563"/>
</dbReference>
<evidence type="ECO:0000313" key="2">
    <source>
        <dbReference type="Proteomes" id="UP000000812"/>
    </source>
</evidence>
<protein>
    <submittedName>
        <fullName evidence="1">Uncharacterized protein</fullName>
    </submittedName>
</protein>
<accession>Q9PAV2</accession>